<protein>
    <recommendedName>
        <fullName evidence="1">Reverse transcriptase domain-containing protein</fullName>
    </recommendedName>
</protein>
<evidence type="ECO:0000259" key="1">
    <source>
        <dbReference type="PROSITE" id="PS50878"/>
    </source>
</evidence>
<sequence length="228" mass="26219">MKFRQPYKEGGLLVKLDFEKAYDSVDHTFLDSLLEGMGFGCKWRQWMSSCISSPMFSVFVNGSPTQQFSLQRCLCQGDPLSPFLFNIVIKPLNRMFQKAFNLEMLRGVVFGYNEVHVSHPQFTYDTILFIERKIEFIFNSKRIFHCFEIVSGLRINFYKSCIVKLGKKGNMEEEWVAAFRCKHSSFPISYQGLPLGANVGTKGFGTLVVEKNRETLGSLEDEVLIEGW</sequence>
<organism evidence="2 3">
    <name type="scientific">Dipteronia sinensis</name>
    <dbReference type="NCBI Taxonomy" id="43782"/>
    <lineage>
        <taxon>Eukaryota</taxon>
        <taxon>Viridiplantae</taxon>
        <taxon>Streptophyta</taxon>
        <taxon>Embryophyta</taxon>
        <taxon>Tracheophyta</taxon>
        <taxon>Spermatophyta</taxon>
        <taxon>Magnoliopsida</taxon>
        <taxon>eudicotyledons</taxon>
        <taxon>Gunneridae</taxon>
        <taxon>Pentapetalae</taxon>
        <taxon>rosids</taxon>
        <taxon>malvids</taxon>
        <taxon>Sapindales</taxon>
        <taxon>Sapindaceae</taxon>
        <taxon>Hippocastanoideae</taxon>
        <taxon>Acereae</taxon>
        <taxon>Dipteronia</taxon>
    </lineage>
</organism>
<name>A0AAE0AQE5_9ROSI</name>
<dbReference type="PANTHER" id="PTHR33116">
    <property type="entry name" value="REVERSE TRANSCRIPTASE ZINC-BINDING DOMAIN-CONTAINING PROTEIN-RELATED-RELATED"/>
    <property type="match status" value="1"/>
</dbReference>
<dbReference type="PANTHER" id="PTHR33116:SF75">
    <property type="entry name" value="RIBONUCLEASE H PROTEIN"/>
    <property type="match status" value="1"/>
</dbReference>
<keyword evidence="3" id="KW-1185">Reference proteome</keyword>
<proteinExistence type="predicted"/>
<dbReference type="Pfam" id="PF00078">
    <property type="entry name" value="RVT_1"/>
    <property type="match status" value="1"/>
</dbReference>
<evidence type="ECO:0000313" key="2">
    <source>
        <dbReference type="EMBL" id="KAK3222107.1"/>
    </source>
</evidence>
<evidence type="ECO:0000313" key="3">
    <source>
        <dbReference type="Proteomes" id="UP001281410"/>
    </source>
</evidence>
<feature type="domain" description="Reverse transcriptase" evidence="1">
    <location>
        <begin position="1"/>
        <end position="195"/>
    </location>
</feature>
<dbReference type="Proteomes" id="UP001281410">
    <property type="component" value="Unassembled WGS sequence"/>
</dbReference>
<accession>A0AAE0AQE5</accession>
<dbReference type="SUPFAM" id="SSF56672">
    <property type="entry name" value="DNA/RNA polymerases"/>
    <property type="match status" value="1"/>
</dbReference>
<dbReference type="PROSITE" id="PS50878">
    <property type="entry name" value="RT_POL"/>
    <property type="match status" value="1"/>
</dbReference>
<dbReference type="AlphaFoldDB" id="A0AAE0AQE5"/>
<gene>
    <name evidence="2" type="ORF">Dsin_009132</name>
</gene>
<dbReference type="InterPro" id="IPR043502">
    <property type="entry name" value="DNA/RNA_pol_sf"/>
</dbReference>
<comment type="caution">
    <text evidence="2">The sequence shown here is derived from an EMBL/GenBank/DDBJ whole genome shotgun (WGS) entry which is preliminary data.</text>
</comment>
<dbReference type="InterPro" id="IPR000477">
    <property type="entry name" value="RT_dom"/>
</dbReference>
<reference evidence="2" key="1">
    <citation type="journal article" date="2023" name="Plant J.">
        <title>Genome sequences and population genomics provide insights into the demographic history, inbreeding, and mutation load of two 'living fossil' tree species of Dipteronia.</title>
        <authorList>
            <person name="Feng Y."/>
            <person name="Comes H.P."/>
            <person name="Chen J."/>
            <person name="Zhu S."/>
            <person name="Lu R."/>
            <person name="Zhang X."/>
            <person name="Li P."/>
            <person name="Qiu J."/>
            <person name="Olsen K.M."/>
            <person name="Qiu Y."/>
        </authorList>
    </citation>
    <scope>NUCLEOTIDE SEQUENCE</scope>
    <source>
        <strain evidence="2">NBL</strain>
    </source>
</reference>
<dbReference type="EMBL" id="JANJYJ010000003">
    <property type="protein sequence ID" value="KAK3222107.1"/>
    <property type="molecule type" value="Genomic_DNA"/>
</dbReference>